<proteinExistence type="predicted"/>
<name>A0AAE8N3M7_9PEZI</name>
<feature type="transmembrane region" description="Helical" evidence="2">
    <location>
        <begin position="77"/>
        <end position="97"/>
    </location>
</feature>
<gene>
    <name evidence="3" type="ORF">DNG_08064</name>
</gene>
<dbReference type="AlphaFoldDB" id="A0AAE8N3M7"/>
<evidence type="ECO:0000256" key="2">
    <source>
        <dbReference type="SAM" id="Phobius"/>
    </source>
</evidence>
<evidence type="ECO:0000313" key="4">
    <source>
        <dbReference type="Proteomes" id="UP001187682"/>
    </source>
</evidence>
<feature type="transmembrane region" description="Helical" evidence="2">
    <location>
        <begin position="106"/>
        <end position="125"/>
    </location>
</feature>
<sequence length="337" mass="37550">MVVYFETGWAILSTICLANVLFGLLVISILSLSPVSIIPVVVSAAGAVANGLCYYGSYADYPVVNQAVASAFADMLWMVQEAGNSFYSYVILSRIIFDWELRIFKFLFWVLMVVTLVARALIAVSRARLILDPTLSLRVTINALHITYFTALALVECISAFFLLRKFATIKKASREASLKASVFRHLMRNSEIRVATLALMGTTRAINYYFQPTTVQKASSTPGQIDRFVYTFECMFPVVMIIDMLASKLASANSSQDGRSFPRRISTEYSHQTRRLQKRDEDDGHLMSPLAATPSSRALVTPFEHESLEPPPKARSSGVSQHDMAAASRFEPHQVY</sequence>
<evidence type="ECO:0000313" key="3">
    <source>
        <dbReference type="EMBL" id="SPO05377.1"/>
    </source>
</evidence>
<keyword evidence="2" id="KW-1133">Transmembrane helix</keyword>
<dbReference type="EMBL" id="ONZQ02000012">
    <property type="protein sequence ID" value="SPO05377.1"/>
    <property type="molecule type" value="Genomic_DNA"/>
</dbReference>
<feature type="region of interest" description="Disordered" evidence="1">
    <location>
        <begin position="255"/>
        <end position="337"/>
    </location>
</feature>
<feature type="transmembrane region" description="Helical" evidence="2">
    <location>
        <begin position="145"/>
        <end position="164"/>
    </location>
</feature>
<keyword evidence="2" id="KW-0472">Membrane</keyword>
<keyword evidence="4" id="KW-1185">Reference proteome</keyword>
<organism evidence="3 4">
    <name type="scientific">Cephalotrichum gorgonifer</name>
    <dbReference type="NCBI Taxonomy" id="2041049"/>
    <lineage>
        <taxon>Eukaryota</taxon>
        <taxon>Fungi</taxon>
        <taxon>Dikarya</taxon>
        <taxon>Ascomycota</taxon>
        <taxon>Pezizomycotina</taxon>
        <taxon>Sordariomycetes</taxon>
        <taxon>Hypocreomycetidae</taxon>
        <taxon>Microascales</taxon>
        <taxon>Microascaceae</taxon>
        <taxon>Cephalotrichum</taxon>
    </lineage>
</organism>
<evidence type="ECO:0000256" key="1">
    <source>
        <dbReference type="SAM" id="MobiDB-lite"/>
    </source>
</evidence>
<protein>
    <submittedName>
        <fullName evidence="3">Uncharacterized protein</fullName>
    </submittedName>
</protein>
<comment type="caution">
    <text evidence="3">The sequence shown here is derived from an EMBL/GenBank/DDBJ whole genome shotgun (WGS) entry which is preliminary data.</text>
</comment>
<keyword evidence="2" id="KW-0812">Transmembrane</keyword>
<feature type="transmembrane region" description="Helical" evidence="2">
    <location>
        <begin position="6"/>
        <end position="30"/>
    </location>
</feature>
<dbReference type="Proteomes" id="UP001187682">
    <property type="component" value="Unassembled WGS sequence"/>
</dbReference>
<accession>A0AAE8N3M7</accession>
<feature type="transmembrane region" description="Helical" evidence="2">
    <location>
        <begin position="37"/>
        <end position="57"/>
    </location>
</feature>
<reference evidence="3" key="1">
    <citation type="submission" date="2018-03" db="EMBL/GenBank/DDBJ databases">
        <authorList>
            <person name="Guldener U."/>
        </authorList>
    </citation>
    <scope>NUCLEOTIDE SEQUENCE</scope>
</reference>